<dbReference type="SUPFAM" id="SSF52058">
    <property type="entry name" value="L domain-like"/>
    <property type="match status" value="2"/>
</dbReference>
<dbReference type="InterPro" id="IPR023158">
    <property type="entry name" value="YerB-like_sf"/>
</dbReference>
<keyword evidence="7" id="KW-1185">Reference proteome</keyword>
<evidence type="ECO:0000256" key="4">
    <source>
        <dbReference type="SAM" id="SignalP"/>
    </source>
</evidence>
<dbReference type="Gene3D" id="3.80.10.10">
    <property type="entry name" value="Ribonuclease Inhibitor"/>
    <property type="match status" value="3"/>
</dbReference>
<gene>
    <name evidence="6" type="ORF">R4Z09_26065</name>
</gene>
<dbReference type="InterPro" id="IPR003591">
    <property type="entry name" value="Leu-rich_rpt_typical-subtyp"/>
</dbReference>
<evidence type="ECO:0000256" key="1">
    <source>
        <dbReference type="ARBA" id="ARBA00022614"/>
    </source>
</evidence>
<dbReference type="Pfam" id="PF23952">
    <property type="entry name" value="LRR_EndoS"/>
    <property type="match status" value="1"/>
</dbReference>
<organism evidence="6 7">
    <name type="scientific">Niallia oryzisoli</name>
    <dbReference type="NCBI Taxonomy" id="1737571"/>
    <lineage>
        <taxon>Bacteria</taxon>
        <taxon>Bacillati</taxon>
        <taxon>Bacillota</taxon>
        <taxon>Bacilli</taxon>
        <taxon>Bacillales</taxon>
        <taxon>Bacillaceae</taxon>
        <taxon>Niallia</taxon>
    </lineage>
</organism>
<keyword evidence="3" id="KW-0677">Repeat</keyword>
<evidence type="ECO:0000259" key="5">
    <source>
        <dbReference type="SMART" id="SM00635"/>
    </source>
</evidence>
<dbReference type="EMBL" id="CP137640">
    <property type="protein sequence ID" value="WVX80669.1"/>
    <property type="molecule type" value="Genomic_DNA"/>
</dbReference>
<sequence>MRKRFALFLVIVLITSLFTNQAFAFANEVDTEQTVKEETNKSDESINHVVSDSETKDEKIVFEDYDLEMVIREQLRKISGDLLRSDVESITSLDAGYKNISSLKGLQFLTNLKSLYLGGNNISDIEPLRNLTNLEHLDLGYNNIKNIEPLSNLVNLYYLDLGGNRIEDIDSLGALLKLENLYLQKNSLTDIGSLESLINLKYLELGNNLIEDISALVKNSNNGGLGNSKVNLSNNLLKLSQGTQNVLDIQTLLDNGVNVSYIPQRELVKVSGIELYPENLTLSLNQTYSLHAEPKPYNATNRNVSWTSSNKAVATINEDGLVTAVSEGESIITVTTDDGGYKDSIKVKVFSDGVVNFPDPNLEALIRERINKATGELQKSDLAEIRDLQGYNRNISNIQGIENLVNLYSLELTNNQIEDISPLETLLNNGGLPKWINLNGNYLNIKEGSETLNIIQNIKAKGVDVYYESQKTRATGVQINSNYGKISTLGLVKDKFAEKQLSATLLPQNAYVNSKIIWTSSNDAVAKVDNNGTVKAVSEGTATITVTTEDGGHQDSIEVTVYPDEVVTIEDKNLETLIRNQVGRLAGDIKRSDVLPVETLSYPYSDISNLEGLENFVNLQDLNIGGNSIKDLSQISNLINLSQLNLSDTGLSDISSLTGLNNLSWLRLYDNNIRDIGPIATIPNLSYLDVRWNKLTDISTFAQNVNYQNTTNPLEFDLSYNYLDLSKESQNAKDIQTLLDHGFKVTYLPQNTPDPSIKPLEVYSVVIDNQEGARPQAGISDAELIYELAVAPGITRYLALFDASKDIDKIGPVRSARKSLTDIAAGYRGAFAHAGGSGESLSLIPNLPIMNIDEIYGSGEYFYRSKDRVAPHNLYTDSKRLTDAIQDRDGDTGALSTNLLPVGSITGGTDANKVVTTFKGRAYETAFNWDAEAKRYTKYENNKKVVTEEDSSIQVNNVIQIFVPHTQYYSSEWLIDVDMIGSGPAHYYRDGKVWKGYWKKTSSEESMEFYLEDDSKMQFTEGKAWVLVDEAFSDTNVTPSTGQNDVSTASAIEIEFNEKIKEGSLYKDIQLKNQLNQSIAITKTIEGNRLIIKPKEKLLNNQYYTFIMPEGAVENTKGMKSTEVKTEFKTKGEYDASLVLGKGWNLISTPKQVDEFSISEDDVDGWLSFGLKGETNTWLNEQEDVVKELQNPASAVFIKVNKETTIYFNWKTEVSPQESFATKTLTSGWNLIGVGTDSNLKDVLSDLRYENGKGLTRIYAPNLYNNNKQRPSNGWWLTNVLDLTEWNYNYSMNSYDGYWVYLKDTDEVYTTIVE</sequence>
<accession>A0ABZ2CAB1</accession>
<feature type="chain" id="PRO_5045348939" evidence="4">
    <location>
        <begin position="25"/>
        <end position="1314"/>
    </location>
</feature>
<evidence type="ECO:0000313" key="6">
    <source>
        <dbReference type="EMBL" id="WVX80669.1"/>
    </source>
</evidence>
<dbReference type="InterPro" id="IPR008964">
    <property type="entry name" value="Invasin/intimin_cell_adhesion"/>
</dbReference>
<dbReference type="Proteomes" id="UP001357223">
    <property type="component" value="Chromosome"/>
</dbReference>
<feature type="signal peptide" evidence="4">
    <location>
        <begin position="1"/>
        <end position="24"/>
    </location>
</feature>
<dbReference type="PROSITE" id="PS51450">
    <property type="entry name" value="LRR"/>
    <property type="match status" value="9"/>
</dbReference>
<dbReference type="SUPFAM" id="SSF159774">
    <property type="entry name" value="YerB-like"/>
    <property type="match status" value="1"/>
</dbReference>
<dbReference type="InterPro" id="IPR001611">
    <property type="entry name" value="Leu-rich_rpt"/>
</dbReference>
<dbReference type="Pfam" id="PF12799">
    <property type="entry name" value="LRR_4"/>
    <property type="match status" value="3"/>
</dbReference>
<dbReference type="SMART" id="SM00635">
    <property type="entry name" value="BID_2"/>
    <property type="match status" value="2"/>
</dbReference>
<dbReference type="InterPro" id="IPR025875">
    <property type="entry name" value="Leu-rich_rpt_4"/>
</dbReference>
<reference evidence="6 7" key="1">
    <citation type="submission" date="2023-10" db="EMBL/GenBank/DDBJ databases">
        <title>Niallia locisalis sp.nov. isolated from a salt pond sample.</title>
        <authorList>
            <person name="Li X.-J."/>
            <person name="Dong L."/>
        </authorList>
    </citation>
    <scope>NUCLEOTIDE SEQUENCE [LARGE SCALE GENOMIC DNA]</scope>
    <source>
        <strain evidence="6 7">DSM 29761</strain>
    </source>
</reference>
<keyword evidence="1" id="KW-0433">Leucine-rich repeat</keyword>
<dbReference type="Pfam" id="PF02368">
    <property type="entry name" value="Big_2"/>
    <property type="match status" value="2"/>
</dbReference>
<dbReference type="Pfam" id="PF11258">
    <property type="entry name" value="DUF3048"/>
    <property type="match status" value="1"/>
</dbReference>
<dbReference type="PANTHER" id="PTHR46652">
    <property type="entry name" value="LEUCINE-RICH REPEAT AND IQ DOMAIN-CONTAINING PROTEIN 1-RELATED"/>
    <property type="match status" value="1"/>
</dbReference>
<proteinExistence type="predicted"/>
<dbReference type="Pfam" id="PF17479">
    <property type="entry name" value="DUF3048_C"/>
    <property type="match status" value="1"/>
</dbReference>
<protein>
    <submittedName>
        <fullName evidence="6">DUF3048 domain-containing protein</fullName>
    </submittedName>
</protein>
<dbReference type="SUPFAM" id="SSF49373">
    <property type="entry name" value="Invasin/intimin cell-adhesion fragments"/>
    <property type="match status" value="2"/>
</dbReference>
<dbReference type="InterPro" id="IPR021416">
    <property type="entry name" value="DUF3048_N"/>
</dbReference>
<dbReference type="InterPro" id="IPR035328">
    <property type="entry name" value="DUF3048_C"/>
</dbReference>
<dbReference type="SMART" id="SM00365">
    <property type="entry name" value="LRR_SD22"/>
    <property type="match status" value="9"/>
</dbReference>
<dbReference type="RefSeq" id="WP_338449600.1">
    <property type="nucleotide sequence ID" value="NZ_CP137640.1"/>
</dbReference>
<evidence type="ECO:0000256" key="2">
    <source>
        <dbReference type="ARBA" id="ARBA00022729"/>
    </source>
</evidence>
<keyword evidence="2 4" id="KW-0732">Signal</keyword>
<evidence type="ECO:0000256" key="3">
    <source>
        <dbReference type="ARBA" id="ARBA00022737"/>
    </source>
</evidence>
<dbReference type="Gene3D" id="3.50.90.10">
    <property type="entry name" value="YerB-like"/>
    <property type="match status" value="1"/>
</dbReference>
<dbReference type="InterPro" id="IPR032812">
    <property type="entry name" value="SbsA_Ig"/>
</dbReference>
<dbReference type="Gene3D" id="2.60.40.1080">
    <property type="match status" value="2"/>
</dbReference>
<evidence type="ECO:0000313" key="7">
    <source>
        <dbReference type="Proteomes" id="UP001357223"/>
    </source>
</evidence>
<dbReference type="InterPro" id="IPR003343">
    <property type="entry name" value="Big_2"/>
</dbReference>
<dbReference type="InterPro" id="IPR050836">
    <property type="entry name" value="SDS22/Internalin_LRR"/>
</dbReference>
<dbReference type="InterPro" id="IPR032675">
    <property type="entry name" value="LRR_dom_sf"/>
</dbReference>
<dbReference type="Pfam" id="PF13205">
    <property type="entry name" value="Big_5"/>
    <property type="match status" value="1"/>
</dbReference>
<feature type="domain" description="BIG2" evidence="5">
    <location>
        <begin position="480"/>
        <end position="558"/>
    </location>
</feature>
<name>A0ABZ2CAB1_9BACI</name>
<feature type="domain" description="BIG2" evidence="5">
    <location>
        <begin position="269"/>
        <end position="346"/>
    </location>
</feature>
<dbReference type="PANTHER" id="PTHR46652:SF3">
    <property type="entry name" value="LEUCINE-RICH REPEAT-CONTAINING PROTEIN 9"/>
    <property type="match status" value="1"/>
</dbReference>
<dbReference type="SMART" id="SM00369">
    <property type="entry name" value="LRR_TYP"/>
    <property type="match status" value="8"/>
</dbReference>